<sequence>MMFHEPHAGANPVALGQALPPSFVLGTATASAQIECATTVGRRTPSAWDRFSAEPGRILDASTTAVTADHYHRVSEDVRLMAALGFDAYRFSLGWTRLQPEGRGPLDPTGVDFYDRLLDELHAANITPFATIFHWDLPARGRTRGRQHARRRRHPTVTQPAVTPR</sequence>
<dbReference type="EMBL" id="VRSW01000002">
    <property type="protein sequence ID" value="TXK04724.1"/>
    <property type="molecule type" value="Genomic_DNA"/>
</dbReference>
<feature type="region of interest" description="Disordered" evidence="5">
    <location>
        <begin position="143"/>
        <end position="165"/>
    </location>
</feature>
<evidence type="ECO:0000256" key="2">
    <source>
        <dbReference type="ARBA" id="ARBA00022801"/>
    </source>
</evidence>
<dbReference type="Gene3D" id="3.20.20.80">
    <property type="entry name" value="Glycosidases"/>
    <property type="match status" value="1"/>
</dbReference>
<evidence type="ECO:0000313" key="7">
    <source>
        <dbReference type="Proteomes" id="UP000321196"/>
    </source>
</evidence>
<dbReference type="GO" id="GO:0005829">
    <property type="term" value="C:cytosol"/>
    <property type="evidence" value="ECO:0007669"/>
    <property type="project" value="TreeGrafter"/>
</dbReference>
<dbReference type="OrthoDB" id="9765195at2"/>
<dbReference type="Proteomes" id="UP000321196">
    <property type="component" value="Unassembled WGS sequence"/>
</dbReference>
<dbReference type="PANTHER" id="PTHR10353:SF36">
    <property type="entry name" value="LP05116P"/>
    <property type="match status" value="1"/>
</dbReference>
<evidence type="ECO:0000256" key="1">
    <source>
        <dbReference type="ARBA" id="ARBA00010838"/>
    </source>
</evidence>
<evidence type="ECO:0000313" key="6">
    <source>
        <dbReference type="EMBL" id="TXK04724.1"/>
    </source>
</evidence>
<organism evidence="6 7">
    <name type="scientific">Microbacterium mitrae</name>
    <dbReference type="NCBI Taxonomy" id="664640"/>
    <lineage>
        <taxon>Bacteria</taxon>
        <taxon>Bacillati</taxon>
        <taxon>Actinomycetota</taxon>
        <taxon>Actinomycetes</taxon>
        <taxon>Micrococcales</taxon>
        <taxon>Microbacteriaceae</taxon>
        <taxon>Microbacterium</taxon>
    </lineage>
</organism>
<feature type="compositionally biased region" description="Basic residues" evidence="5">
    <location>
        <begin position="143"/>
        <end position="155"/>
    </location>
</feature>
<evidence type="ECO:0000256" key="5">
    <source>
        <dbReference type="SAM" id="MobiDB-lite"/>
    </source>
</evidence>
<evidence type="ECO:0000256" key="3">
    <source>
        <dbReference type="ARBA" id="ARBA00023295"/>
    </source>
</evidence>
<evidence type="ECO:0000256" key="4">
    <source>
        <dbReference type="RuleBase" id="RU003690"/>
    </source>
</evidence>
<reference evidence="6 7" key="1">
    <citation type="submission" date="2019-08" db="EMBL/GenBank/DDBJ databases">
        <authorList>
            <person name="Dong K."/>
        </authorList>
    </citation>
    <scope>NUCLEOTIDE SEQUENCE [LARGE SCALE GENOMIC DNA]</scope>
    <source>
        <strain evidence="6 7">M4-8</strain>
    </source>
</reference>
<dbReference type="PANTHER" id="PTHR10353">
    <property type="entry name" value="GLYCOSYL HYDROLASE"/>
    <property type="match status" value="1"/>
</dbReference>
<dbReference type="Pfam" id="PF00232">
    <property type="entry name" value="Glyco_hydro_1"/>
    <property type="match status" value="1"/>
</dbReference>
<dbReference type="RefSeq" id="WP_147825858.1">
    <property type="nucleotide sequence ID" value="NZ_BAAARG010000002.1"/>
</dbReference>
<dbReference type="InterPro" id="IPR001360">
    <property type="entry name" value="Glyco_hydro_1"/>
</dbReference>
<dbReference type="GO" id="GO:0008422">
    <property type="term" value="F:beta-glucosidase activity"/>
    <property type="evidence" value="ECO:0007669"/>
    <property type="project" value="TreeGrafter"/>
</dbReference>
<dbReference type="GO" id="GO:0016052">
    <property type="term" value="P:carbohydrate catabolic process"/>
    <property type="evidence" value="ECO:0007669"/>
    <property type="project" value="TreeGrafter"/>
</dbReference>
<dbReference type="SUPFAM" id="SSF51445">
    <property type="entry name" value="(Trans)glycosidases"/>
    <property type="match status" value="1"/>
</dbReference>
<comment type="caution">
    <text evidence="6">The sequence shown here is derived from an EMBL/GenBank/DDBJ whole genome shotgun (WGS) entry which is preliminary data.</text>
</comment>
<dbReference type="InterPro" id="IPR017853">
    <property type="entry name" value="GH"/>
</dbReference>
<keyword evidence="2 6" id="KW-0378">Hydrolase</keyword>
<comment type="similarity">
    <text evidence="1 4">Belongs to the glycosyl hydrolase 1 family.</text>
</comment>
<accession>A0A5C8HPK4</accession>
<dbReference type="AlphaFoldDB" id="A0A5C8HPK4"/>
<keyword evidence="3" id="KW-0326">Glycosidase</keyword>
<proteinExistence type="inferred from homology"/>
<name>A0A5C8HPK4_9MICO</name>
<feature type="compositionally biased region" description="Polar residues" evidence="5">
    <location>
        <begin position="156"/>
        <end position="165"/>
    </location>
</feature>
<keyword evidence="7" id="KW-1185">Reference proteome</keyword>
<protein>
    <submittedName>
        <fullName evidence="6">Family 1 glycosylhydrolase</fullName>
    </submittedName>
</protein>
<gene>
    <name evidence="6" type="ORF">FVP60_08655</name>
</gene>